<dbReference type="Gene3D" id="2.20.25.80">
    <property type="entry name" value="WRKY domain"/>
    <property type="match status" value="1"/>
</dbReference>
<feature type="compositionally biased region" description="Acidic residues" evidence="6">
    <location>
        <begin position="164"/>
        <end position="179"/>
    </location>
</feature>
<dbReference type="FunFam" id="2.20.25.80:FF:000004">
    <property type="entry name" value="WRKY transcription factor 65"/>
    <property type="match status" value="1"/>
</dbReference>
<evidence type="ECO:0000256" key="1">
    <source>
        <dbReference type="ARBA" id="ARBA00004123"/>
    </source>
</evidence>
<reference evidence="8" key="2">
    <citation type="journal article" date="2024" name="Plant">
        <title>Genomic evolution and insights into agronomic trait innovations of Sesamum species.</title>
        <authorList>
            <person name="Miao H."/>
            <person name="Wang L."/>
            <person name="Qu L."/>
            <person name="Liu H."/>
            <person name="Sun Y."/>
            <person name="Le M."/>
            <person name="Wang Q."/>
            <person name="Wei S."/>
            <person name="Zheng Y."/>
            <person name="Lin W."/>
            <person name="Duan Y."/>
            <person name="Cao H."/>
            <person name="Xiong S."/>
            <person name="Wang X."/>
            <person name="Wei L."/>
            <person name="Li C."/>
            <person name="Ma Q."/>
            <person name="Ju M."/>
            <person name="Zhao R."/>
            <person name="Li G."/>
            <person name="Mu C."/>
            <person name="Tian Q."/>
            <person name="Mei H."/>
            <person name="Zhang T."/>
            <person name="Gao T."/>
            <person name="Zhang H."/>
        </authorList>
    </citation>
    <scope>NUCLEOTIDE SEQUENCE</scope>
    <source>
        <strain evidence="8">G01</strain>
    </source>
</reference>
<feature type="domain" description="WRKY" evidence="7">
    <location>
        <begin position="82"/>
        <end position="142"/>
    </location>
</feature>
<evidence type="ECO:0000256" key="2">
    <source>
        <dbReference type="ARBA" id="ARBA00023015"/>
    </source>
</evidence>
<dbReference type="Pfam" id="PF03106">
    <property type="entry name" value="WRKY"/>
    <property type="match status" value="1"/>
</dbReference>
<comment type="subcellular location">
    <subcellularLocation>
        <location evidence="1">Nucleus</location>
    </subcellularLocation>
</comment>
<keyword evidence="4" id="KW-0804">Transcription</keyword>
<dbReference type="InterPro" id="IPR044810">
    <property type="entry name" value="WRKY_plant"/>
</dbReference>
<feature type="compositionally biased region" description="Low complexity" evidence="6">
    <location>
        <begin position="39"/>
        <end position="48"/>
    </location>
</feature>
<feature type="region of interest" description="Disordered" evidence="6">
    <location>
        <begin position="142"/>
        <end position="191"/>
    </location>
</feature>
<dbReference type="SMART" id="SM00774">
    <property type="entry name" value="WRKY"/>
    <property type="match status" value="1"/>
</dbReference>
<dbReference type="GO" id="GO:0000976">
    <property type="term" value="F:transcription cis-regulatory region binding"/>
    <property type="evidence" value="ECO:0007669"/>
    <property type="project" value="TreeGrafter"/>
</dbReference>
<evidence type="ECO:0000256" key="4">
    <source>
        <dbReference type="ARBA" id="ARBA00023163"/>
    </source>
</evidence>
<evidence type="ECO:0000256" key="3">
    <source>
        <dbReference type="ARBA" id="ARBA00023125"/>
    </source>
</evidence>
<dbReference type="AlphaFoldDB" id="A0AAW2KUG7"/>
<reference evidence="8" key="1">
    <citation type="submission" date="2020-06" db="EMBL/GenBank/DDBJ databases">
        <authorList>
            <person name="Li T."/>
            <person name="Hu X."/>
            <person name="Zhang T."/>
            <person name="Song X."/>
            <person name="Zhang H."/>
            <person name="Dai N."/>
            <person name="Sheng W."/>
            <person name="Hou X."/>
            <person name="Wei L."/>
        </authorList>
    </citation>
    <scope>NUCLEOTIDE SEQUENCE</scope>
    <source>
        <strain evidence="8">G01</strain>
        <tissue evidence="8">Leaf</tissue>
    </source>
</reference>
<proteinExistence type="predicted"/>
<organism evidence="8">
    <name type="scientific">Sesamum angustifolium</name>
    <dbReference type="NCBI Taxonomy" id="2727405"/>
    <lineage>
        <taxon>Eukaryota</taxon>
        <taxon>Viridiplantae</taxon>
        <taxon>Streptophyta</taxon>
        <taxon>Embryophyta</taxon>
        <taxon>Tracheophyta</taxon>
        <taxon>Spermatophyta</taxon>
        <taxon>Magnoliopsida</taxon>
        <taxon>eudicotyledons</taxon>
        <taxon>Gunneridae</taxon>
        <taxon>Pentapetalae</taxon>
        <taxon>asterids</taxon>
        <taxon>lamiids</taxon>
        <taxon>Lamiales</taxon>
        <taxon>Pedaliaceae</taxon>
        <taxon>Sesamum</taxon>
    </lineage>
</organism>
<protein>
    <submittedName>
        <fullName evidence="8">WRKY transcription factor 65</fullName>
    </submittedName>
</protein>
<dbReference type="PANTHER" id="PTHR32096:SF19">
    <property type="entry name" value="OS01G0750100 PROTEIN"/>
    <property type="match status" value="1"/>
</dbReference>
<keyword evidence="2" id="KW-0805">Transcription regulation</keyword>
<evidence type="ECO:0000256" key="6">
    <source>
        <dbReference type="SAM" id="MobiDB-lite"/>
    </source>
</evidence>
<sequence>MGMKRRTLNSNHFVISQALQDSVDTLPEDNTHNIISPCSKHTSTSSSKRSSRRVTEKRVVSVPISDVGRLRMKGDQISAPPSDSWAWRKYGQKPIKGSPYPRGYYRCSSSKGCPARKQVERSRLDPNMLLVTYSCEHNHPWPPSRNHNHRGGLAAATTTTTSVSEEEVEVEDEDDEAEEEEKKPISSHNELIFEDKSSNIDEEAPPPPPLINGGEFGWLTDFEYSTACTMLESPFLEEERIITTDDNEMAMIFTTREEDESLFADLGELPECSMVFRRGMAQREVEQRRHSFATTG</sequence>
<evidence type="ECO:0000259" key="7">
    <source>
        <dbReference type="PROSITE" id="PS50811"/>
    </source>
</evidence>
<evidence type="ECO:0000256" key="5">
    <source>
        <dbReference type="ARBA" id="ARBA00023242"/>
    </source>
</evidence>
<keyword evidence="3" id="KW-0238">DNA-binding</keyword>
<feature type="region of interest" description="Disordered" evidence="6">
    <location>
        <begin position="26"/>
        <end position="58"/>
    </location>
</feature>
<dbReference type="EMBL" id="JACGWK010000016">
    <property type="protein sequence ID" value="KAL0310607.1"/>
    <property type="molecule type" value="Genomic_DNA"/>
</dbReference>
<accession>A0AAW2KUG7</accession>
<keyword evidence="5" id="KW-0539">Nucleus</keyword>
<dbReference type="InterPro" id="IPR003657">
    <property type="entry name" value="WRKY_dom"/>
</dbReference>
<dbReference type="GO" id="GO:0005634">
    <property type="term" value="C:nucleus"/>
    <property type="evidence" value="ECO:0007669"/>
    <property type="project" value="UniProtKB-SubCell"/>
</dbReference>
<evidence type="ECO:0000313" key="8">
    <source>
        <dbReference type="EMBL" id="KAL0310607.1"/>
    </source>
</evidence>
<comment type="caution">
    <text evidence="8">The sequence shown here is derived from an EMBL/GenBank/DDBJ whole genome shotgun (WGS) entry which is preliminary data.</text>
</comment>
<gene>
    <name evidence="8" type="ORF">Sangu_2355400</name>
</gene>
<dbReference type="GO" id="GO:0003700">
    <property type="term" value="F:DNA-binding transcription factor activity"/>
    <property type="evidence" value="ECO:0007669"/>
    <property type="project" value="InterPro"/>
</dbReference>
<dbReference type="PROSITE" id="PS50811">
    <property type="entry name" value="WRKY"/>
    <property type="match status" value="1"/>
</dbReference>
<dbReference type="InterPro" id="IPR036576">
    <property type="entry name" value="WRKY_dom_sf"/>
</dbReference>
<dbReference type="PANTHER" id="PTHR32096">
    <property type="entry name" value="WRKY TRANSCRIPTION FACTOR 30-RELATED-RELATED"/>
    <property type="match status" value="1"/>
</dbReference>
<name>A0AAW2KUG7_9LAMI</name>
<dbReference type="SUPFAM" id="SSF118290">
    <property type="entry name" value="WRKY DNA-binding domain"/>
    <property type="match status" value="1"/>
</dbReference>